<proteinExistence type="predicted"/>
<dbReference type="AlphaFoldDB" id="A0AAE1YEU7"/>
<reference evidence="1" key="2">
    <citation type="journal article" date="2024" name="Plant">
        <title>Genomic evolution and insights into agronomic trait innovations of Sesamum species.</title>
        <authorList>
            <person name="Miao H."/>
            <person name="Wang L."/>
            <person name="Qu L."/>
            <person name="Liu H."/>
            <person name="Sun Y."/>
            <person name="Le M."/>
            <person name="Wang Q."/>
            <person name="Wei S."/>
            <person name="Zheng Y."/>
            <person name="Lin W."/>
            <person name="Duan Y."/>
            <person name="Cao H."/>
            <person name="Xiong S."/>
            <person name="Wang X."/>
            <person name="Wei L."/>
            <person name="Li C."/>
            <person name="Ma Q."/>
            <person name="Ju M."/>
            <person name="Zhao R."/>
            <person name="Li G."/>
            <person name="Mu C."/>
            <person name="Tian Q."/>
            <person name="Mei H."/>
            <person name="Zhang T."/>
            <person name="Gao T."/>
            <person name="Zhang H."/>
        </authorList>
    </citation>
    <scope>NUCLEOTIDE SEQUENCE</scope>
    <source>
        <strain evidence="1">3651</strain>
    </source>
</reference>
<comment type="caution">
    <text evidence="1">The sequence shown here is derived from an EMBL/GenBank/DDBJ whole genome shotgun (WGS) entry which is preliminary data.</text>
</comment>
<gene>
    <name evidence="1" type="ORF">Salat_1196500</name>
</gene>
<keyword evidence="2" id="KW-1185">Reference proteome</keyword>
<evidence type="ECO:0008006" key="3">
    <source>
        <dbReference type="Google" id="ProtNLM"/>
    </source>
</evidence>
<name>A0AAE1YEU7_9LAMI</name>
<organism evidence="1 2">
    <name type="scientific">Sesamum alatum</name>
    <dbReference type="NCBI Taxonomy" id="300844"/>
    <lineage>
        <taxon>Eukaryota</taxon>
        <taxon>Viridiplantae</taxon>
        <taxon>Streptophyta</taxon>
        <taxon>Embryophyta</taxon>
        <taxon>Tracheophyta</taxon>
        <taxon>Spermatophyta</taxon>
        <taxon>Magnoliopsida</taxon>
        <taxon>eudicotyledons</taxon>
        <taxon>Gunneridae</taxon>
        <taxon>Pentapetalae</taxon>
        <taxon>asterids</taxon>
        <taxon>lamiids</taxon>
        <taxon>Lamiales</taxon>
        <taxon>Pedaliaceae</taxon>
        <taxon>Sesamum</taxon>
    </lineage>
</organism>
<protein>
    <recommendedName>
        <fullName evidence="3">Reverse transcriptase zinc-binding domain-containing protein</fullName>
    </recommendedName>
</protein>
<evidence type="ECO:0000313" key="1">
    <source>
        <dbReference type="EMBL" id="KAK4428965.1"/>
    </source>
</evidence>
<dbReference type="Proteomes" id="UP001293254">
    <property type="component" value="Unassembled WGS sequence"/>
</dbReference>
<dbReference type="EMBL" id="JACGWO010000004">
    <property type="protein sequence ID" value="KAK4428965.1"/>
    <property type="molecule type" value="Genomic_DNA"/>
</dbReference>
<reference evidence="1" key="1">
    <citation type="submission" date="2020-06" db="EMBL/GenBank/DDBJ databases">
        <authorList>
            <person name="Li T."/>
            <person name="Hu X."/>
            <person name="Zhang T."/>
            <person name="Song X."/>
            <person name="Zhang H."/>
            <person name="Dai N."/>
            <person name="Sheng W."/>
            <person name="Hou X."/>
            <person name="Wei L."/>
        </authorList>
    </citation>
    <scope>NUCLEOTIDE SEQUENCE</scope>
    <source>
        <strain evidence="1">3651</strain>
        <tissue evidence="1">Leaf</tissue>
    </source>
</reference>
<sequence>MESIRGSLKLTDDEVSGLMLRDGLWHNESEGYELWLVGRLLMARPVKFEHVHDLPLSRINFGMRLEEQCPRCDAGEEDLLHVLVKCEFSRLVWALLIFHDG</sequence>
<accession>A0AAE1YEU7</accession>
<evidence type="ECO:0000313" key="2">
    <source>
        <dbReference type="Proteomes" id="UP001293254"/>
    </source>
</evidence>